<name>A0A1M6EB00_9FIRM</name>
<organism evidence="4 5">
    <name type="scientific">Parasporobacterium paucivorans DSM 15970</name>
    <dbReference type="NCBI Taxonomy" id="1122934"/>
    <lineage>
        <taxon>Bacteria</taxon>
        <taxon>Bacillati</taxon>
        <taxon>Bacillota</taxon>
        <taxon>Clostridia</taxon>
        <taxon>Lachnospirales</taxon>
        <taxon>Lachnospiraceae</taxon>
        <taxon>Parasporobacterium</taxon>
    </lineage>
</organism>
<dbReference type="NCBIfam" id="TIGR00350">
    <property type="entry name" value="lytR_cpsA_psr"/>
    <property type="match status" value="1"/>
</dbReference>
<dbReference type="Pfam" id="PF03816">
    <property type="entry name" value="LytR_cpsA_psr"/>
    <property type="match status" value="1"/>
</dbReference>
<gene>
    <name evidence="4" type="ORF">SAMN02745691_00912</name>
</gene>
<evidence type="ECO:0000313" key="4">
    <source>
        <dbReference type="EMBL" id="SHI82635.1"/>
    </source>
</evidence>
<keyword evidence="5" id="KW-1185">Reference proteome</keyword>
<evidence type="ECO:0000256" key="1">
    <source>
        <dbReference type="ARBA" id="ARBA00006068"/>
    </source>
</evidence>
<feature type="domain" description="Cell envelope-related transcriptional attenuator" evidence="3">
    <location>
        <begin position="113"/>
        <end position="275"/>
    </location>
</feature>
<evidence type="ECO:0000259" key="3">
    <source>
        <dbReference type="Pfam" id="PF03816"/>
    </source>
</evidence>
<evidence type="ECO:0000313" key="5">
    <source>
        <dbReference type="Proteomes" id="UP000184342"/>
    </source>
</evidence>
<dbReference type="InterPro" id="IPR004474">
    <property type="entry name" value="LytR_CpsA_psr"/>
</dbReference>
<dbReference type="PANTHER" id="PTHR33392">
    <property type="entry name" value="POLYISOPRENYL-TEICHOIC ACID--PEPTIDOGLYCAN TEICHOIC ACID TRANSFERASE TAGU"/>
    <property type="match status" value="1"/>
</dbReference>
<dbReference type="AlphaFoldDB" id="A0A1M6EB00"/>
<proteinExistence type="inferred from homology"/>
<reference evidence="4 5" key="1">
    <citation type="submission" date="2016-11" db="EMBL/GenBank/DDBJ databases">
        <authorList>
            <person name="Jaros S."/>
            <person name="Januszkiewicz K."/>
            <person name="Wedrychowicz H."/>
        </authorList>
    </citation>
    <scope>NUCLEOTIDE SEQUENCE [LARGE SCALE GENOMIC DNA]</scope>
    <source>
        <strain evidence="4 5">DSM 15970</strain>
    </source>
</reference>
<dbReference type="EMBL" id="FQYT01000007">
    <property type="protein sequence ID" value="SHI82635.1"/>
    <property type="molecule type" value="Genomic_DNA"/>
</dbReference>
<dbReference type="InterPro" id="IPR050922">
    <property type="entry name" value="LytR/CpsA/Psr_CW_biosynth"/>
</dbReference>
<keyword evidence="2" id="KW-0812">Transmembrane</keyword>
<feature type="transmembrane region" description="Helical" evidence="2">
    <location>
        <begin position="12"/>
        <end position="38"/>
    </location>
</feature>
<dbReference type="OrthoDB" id="27330at2"/>
<dbReference type="RefSeq" id="WP_073993167.1">
    <property type="nucleotide sequence ID" value="NZ_FQYT01000007.1"/>
</dbReference>
<dbReference type="Gene3D" id="3.40.630.190">
    <property type="entry name" value="LCP protein"/>
    <property type="match status" value="1"/>
</dbReference>
<sequence length="359" mass="39666">MKEKKTSNKKKIMFGVSAIVALVIIAITGTYVVAHYFLNKVNYENVEGYEIKETSDLDEDEGTGLPEADPSDVAYLEGLIDENIKNAALADSKDVRNILVIGCDTRTQGGGGRSDSMILVSINTKTNQIISTSFLRDIYLQIPGLSAKNRLNAAYSYGGAGLLIDTIEQNFKVKIDNYVAIDFFAFMEIIDATGGVTLNVSAAEINVMNNYISELNKLLKLSSNDGKLTAADAGTIHLSGKQALAYSRVRYVGNADFERTSRQRKVMEATFQNVENLGLTKLMSLLDDLLPAVTTDMPESTMLRLMMDMKDYKNYDIVQWSIPYENKYTSLNIRGMQVLGIDFNVNINQLQTAIYGTGN</sequence>
<dbReference type="STRING" id="1122934.SAMN02745691_00912"/>
<accession>A0A1M6EB00</accession>
<dbReference type="PANTHER" id="PTHR33392:SF6">
    <property type="entry name" value="POLYISOPRENYL-TEICHOIC ACID--PEPTIDOGLYCAN TEICHOIC ACID TRANSFERASE TAGU"/>
    <property type="match status" value="1"/>
</dbReference>
<evidence type="ECO:0000256" key="2">
    <source>
        <dbReference type="SAM" id="Phobius"/>
    </source>
</evidence>
<keyword evidence="2" id="KW-1133">Transmembrane helix</keyword>
<protein>
    <submittedName>
        <fullName evidence="4">Transcriptional attenuator, LytR family</fullName>
    </submittedName>
</protein>
<keyword evidence="2" id="KW-0472">Membrane</keyword>
<dbReference type="Proteomes" id="UP000184342">
    <property type="component" value="Unassembled WGS sequence"/>
</dbReference>
<comment type="similarity">
    <text evidence="1">Belongs to the LytR/CpsA/Psr (LCP) family.</text>
</comment>